<keyword evidence="5 8" id="KW-0539">Nucleus</keyword>
<feature type="region of interest" description="Disordered" evidence="10">
    <location>
        <begin position="116"/>
        <end position="147"/>
    </location>
</feature>
<feature type="compositionally biased region" description="Pro residues" evidence="10">
    <location>
        <begin position="384"/>
        <end position="401"/>
    </location>
</feature>
<evidence type="ECO:0000259" key="11">
    <source>
        <dbReference type="PROSITE" id="PS50071"/>
    </source>
</evidence>
<feature type="non-terminal residue" evidence="13">
    <location>
        <position position="440"/>
    </location>
</feature>
<dbReference type="Gene3D" id="1.10.10.60">
    <property type="entry name" value="Homeodomain-like"/>
    <property type="match status" value="1"/>
</dbReference>
<accession>A0A836EDT8</accession>
<dbReference type="InterPro" id="IPR000047">
    <property type="entry name" value="HTH_motif"/>
</dbReference>
<evidence type="ECO:0000256" key="4">
    <source>
        <dbReference type="ARBA" id="ARBA00023155"/>
    </source>
</evidence>
<dbReference type="Pfam" id="PF00046">
    <property type="entry name" value="Homeodomain"/>
    <property type="match status" value="1"/>
</dbReference>
<feature type="compositionally biased region" description="Polar residues" evidence="10">
    <location>
        <begin position="204"/>
        <end position="236"/>
    </location>
</feature>
<feature type="compositionally biased region" description="Basic and acidic residues" evidence="10">
    <location>
        <begin position="54"/>
        <end position="68"/>
    </location>
</feature>
<dbReference type="SMART" id="SM00389">
    <property type="entry name" value="HOX"/>
    <property type="match status" value="1"/>
</dbReference>
<evidence type="ECO:0000256" key="3">
    <source>
        <dbReference type="ARBA" id="ARBA00023125"/>
    </source>
</evidence>
<organism evidence="13 14">
    <name type="scientific">Acromyrmex insinuator</name>
    <dbReference type="NCBI Taxonomy" id="230686"/>
    <lineage>
        <taxon>Eukaryota</taxon>
        <taxon>Metazoa</taxon>
        <taxon>Ecdysozoa</taxon>
        <taxon>Arthropoda</taxon>
        <taxon>Hexapoda</taxon>
        <taxon>Insecta</taxon>
        <taxon>Pterygota</taxon>
        <taxon>Neoptera</taxon>
        <taxon>Endopterygota</taxon>
        <taxon>Hymenoptera</taxon>
        <taxon>Apocrita</taxon>
        <taxon>Aculeata</taxon>
        <taxon>Formicoidea</taxon>
        <taxon>Formicidae</taxon>
        <taxon>Myrmicinae</taxon>
        <taxon>Acromyrmex</taxon>
    </lineage>
</organism>
<comment type="subcellular location">
    <subcellularLocation>
        <location evidence="1 8 9">Nucleus</location>
    </subcellularLocation>
</comment>
<name>A0A836EDT8_9HYME</name>
<keyword evidence="4 8" id="KW-0371">Homeobox</keyword>
<evidence type="ECO:0000313" key="14">
    <source>
        <dbReference type="Proteomes" id="UP000667349"/>
    </source>
</evidence>
<feature type="non-terminal residue" evidence="13">
    <location>
        <position position="1"/>
    </location>
</feature>
<keyword evidence="3 8" id="KW-0238">DNA-binding</keyword>
<evidence type="ECO:0000256" key="5">
    <source>
        <dbReference type="ARBA" id="ARBA00023242"/>
    </source>
</evidence>
<feature type="DNA-binding region" description="Homeobox" evidence="8">
    <location>
        <begin position="254"/>
        <end position="313"/>
    </location>
</feature>
<protein>
    <recommendedName>
        <fullName evidence="7">Homeobox protein unc-4</fullName>
    </recommendedName>
</protein>
<dbReference type="PRINTS" id="PR00031">
    <property type="entry name" value="HTHREPRESSR"/>
</dbReference>
<feature type="region of interest" description="Disordered" evidence="10">
    <location>
        <begin position="183"/>
        <end position="260"/>
    </location>
</feature>
<keyword evidence="2" id="KW-0217">Developmental protein</keyword>
<dbReference type="PROSITE" id="PS50071">
    <property type="entry name" value="HOMEOBOX_2"/>
    <property type="match status" value="1"/>
</dbReference>
<feature type="region of interest" description="Disordered" evidence="10">
    <location>
        <begin position="384"/>
        <end position="403"/>
    </location>
</feature>
<gene>
    <name evidence="13" type="primary">Shox</name>
    <name evidence="13" type="ORF">G6Z75_0008665</name>
</gene>
<proteinExistence type="inferred from homology"/>
<evidence type="ECO:0000256" key="2">
    <source>
        <dbReference type="ARBA" id="ARBA00022473"/>
    </source>
</evidence>
<comment type="similarity">
    <text evidence="6">Belongs to the paired homeobox family. Unc-4 subfamily.</text>
</comment>
<feature type="domain" description="Homeobox" evidence="11">
    <location>
        <begin position="252"/>
        <end position="312"/>
    </location>
</feature>
<comment type="caution">
    <text evidence="13">The sequence shown here is derived from an EMBL/GenBank/DDBJ whole genome shotgun (WGS) entry which is preliminary data.</text>
</comment>
<evidence type="ECO:0000256" key="10">
    <source>
        <dbReference type="SAM" id="MobiDB-lite"/>
    </source>
</evidence>
<evidence type="ECO:0000259" key="12">
    <source>
        <dbReference type="PROSITE" id="PS50803"/>
    </source>
</evidence>
<dbReference type="InterPro" id="IPR001356">
    <property type="entry name" value="HD"/>
</dbReference>
<dbReference type="AlphaFoldDB" id="A0A836EDT8"/>
<sequence length="440" mass="47644">MSQGRIHLVRGEICGVPMLLTREDNFCRFNIALNDADLALSGRQQILDVFFDPEQKVDDPTTDNEARQKGGASTAESMGLITACPRRRQRPVSASRITLSVAHLIGDHVADDVDRHEAAQETTSSVIETSGSIEEPPSPEGRLQPEDLSVTAKIKDIRDTAENLPPLKTPELKLSVRKLLGCTPSPPPISRDRSPSPENCVELKSQNSSDGKTLVSSNDQVKVSSQITRSSGQGQEDSVKGSSCRSNGSGNGKQRRSRTNFTIEQLAELERLFDETHYPDAFMREELSQRLGLSEARVQVWFQNRRAKCRKHESQLHKGVAGSMVLAPRSPPTTLEPCRVAPYLPALRLHPSPMQGTTNVTVGSAFDPAVLHYAAAGGLFCLPPPPPPPPPAPSAGHPPHPLSLAASLAAAAARSKNSSIADLRLKARRHQEALGLDRPA</sequence>
<feature type="compositionally biased region" description="Polar residues" evidence="10">
    <location>
        <begin position="120"/>
        <end position="132"/>
    </location>
</feature>
<dbReference type="InterPro" id="IPR052631">
    <property type="entry name" value="Paired_homeobox_Bicoid"/>
</dbReference>
<reference evidence="13" key="1">
    <citation type="submission" date="2020-02" db="EMBL/GenBank/DDBJ databases">
        <title>Relaxed selection underlies rapid genomic changes in the transitions from sociality to social parasitism in ants.</title>
        <authorList>
            <person name="Bi X."/>
        </authorList>
    </citation>
    <scope>NUCLEOTIDE SEQUENCE</scope>
    <source>
        <strain evidence="13">BGI-DK2013a</strain>
        <tissue evidence="13">Whole body</tissue>
    </source>
</reference>
<evidence type="ECO:0000256" key="9">
    <source>
        <dbReference type="RuleBase" id="RU000682"/>
    </source>
</evidence>
<dbReference type="EMBL" id="JAANHZ010000504">
    <property type="protein sequence ID" value="KAG5310289.1"/>
    <property type="molecule type" value="Genomic_DNA"/>
</dbReference>
<dbReference type="PROSITE" id="PS50803">
    <property type="entry name" value="OAR"/>
    <property type="match status" value="1"/>
</dbReference>
<dbReference type="GO" id="GO:1990837">
    <property type="term" value="F:sequence-specific double-stranded DNA binding"/>
    <property type="evidence" value="ECO:0007669"/>
    <property type="project" value="TreeGrafter"/>
</dbReference>
<keyword evidence="14" id="KW-1185">Reference proteome</keyword>
<dbReference type="FunFam" id="1.10.10.60:FF:000057">
    <property type="entry name" value="Short stature homeobox 2"/>
    <property type="match status" value="1"/>
</dbReference>
<evidence type="ECO:0000313" key="13">
    <source>
        <dbReference type="EMBL" id="KAG5310289.1"/>
    </source>
</evidence>
<evidence type="ECO:0000256" key="8">
    <source>
        <dbReference type="PROSITE-ProRule" id="PRU00108"/>
    </source>
</evidence>
<evidence type="ECO:0000256" key="6">
    <source>
        <dbReference type="ARBA" id="ARBA00038351"/>
    </source>
</evidence>
<feature type="region of interest" description="Disordered" evidence="10">
    <location>
        <begin position="54"/>
        <end position="76"/>
    </location>
</feature>
<dbReference type="PANTHER" id="PTHR46255">
    <property type="entry name" value="SHORT STATURE HOMEOBOX"/>
    <property type="match status" value="1"/>
</dbReference>
<dbReference type="CDD" id="cd00086">
    <property type="entry name" value="homeodomain"/>
    <property type="match status" value="1"/>
</dbReference>
<evidence type="ECO:0000256" key="7">
    <source>
        <dbReference type="ARBA" id="ARBA00069290"/>
    </source>
</evidence>
<evidence type="ECO:0000256" key="1">
    <source>
        <dbReference type="ARBA" id="ARBA00004123"/>
    </source>
</evidence>
<dbReference type="InterPro" id="IPR003654">
    <property type="entry name" value="OAR_dom"/>
</dbReference>
<dbReference type="GO" id="GO:0000981">
    <property type="term" value="F:DNA-binding transcription factor activity, RNA polymerase II-specific"/>
    <property type="evidence" value="ECO:0007669"/>
    <property type="project" value="InterPro"/>
</dbReference>
<dbReference type="GO" id="GO:0005634">
    <property type="term" value="C:nucleus"/>
    <property type="evidence" value="ECO:0007669"/>
    <property type="project" value="UniProtKB-SubCell"/>
</dbReference>
<dbReference type="SUPFAM" id="SSF46689">
    <property type="entry name" value="Homeodomain-like"/>
    <property type="match status" value="1"/>
</dbReference>
<dbReference type="InterPro" id="IPR009057">
    <property type="entry name" value="Homeodomain-like_sf"/>
</dbReference>
<dbReference type="PANTHER" id="PTHR46255:SF3">
    <property type="entry name" value="HOMEOBOX DOMAIN-CONTAINING PROTEIN"/>
    <property type="match status" value="1"/>
</dbReference>
<dbReference type="PROSITE" id="PS00027">
    <property type="entry name" value="HOMEOBOX_1"/>
    <property type="match status" value="1"/>
</dbReference>
<dbReference type="Pfam" id="PF03826">
    <property type="entry name" value="OAR"/>
    <property type="match status" value="1"/>
</dbReference>
<dbReference type="InterPro" id="IPR017970">
    <property type="entry name" value="Homeobox_CS"/>
</dbReference>
<dbReference type="Proteomes" id="UP000667349">
    <property type="component" value="Unassembled WGS sequence"/>
</dbReference>
<feature type="domain" description="OAR" evidence="12">
    <location>
        <begin position="418"/>
        <end position="431"/>
    </location>
</feature>